<protein>
    <submittedName>
        <fullName evidence="4">Acyltransferase</fullName>
        <ecNumber evidence="4">2.3.1.-</ecNumber>
    </submittedName>
</protein>
<accession>A0ABZ0GSP5</accession>
<dbReference type="Gene3D" id="2.160.10.10">
    <property type="entry name" value="Hexapeptide repeat proteins"/>
    <property type="match status" value="1"/>
</dbReference>
<dbReference type="SUPFAM" id="SSF51161">
    <property type="entry name" value="Trimeric LpxA-like enzymes"/>
    <property type="match status" value="1"/>
</dbReference>
<keyword evidence="2 4" id="KW-0808">Transferase</keyword>
<evidence type="ECO:0000313" key="5">
    <source>
        <dbReference type="Proteomes" id="UP001301442"/>
    </source>
</evidence>
<dbReference type="InterPro" id="IPR050179">
    <property type="entry name" value="Trans_hexapeptide_repeat"/>
</dbReference>
<dbReference type="RefSeq" id="WP_348397750.1">
    <property type="nucleotide sequence ID" value="NZ_CP136600.1"/>
</dbReference>
<keyword evidence="5" id="KW-1185">Reference proteome</keyword>
<dbReference type="EMBL" id="CP136600">
    <property type="protein sequence ID" value="WOH38984.1"/>
    <property type="molecule type" value="Genomic_DNA"/>
</dbReference>
<evidence type="ECO:0000313" key="4">
    <source>
        <dbReference type="EMBL" id="WOH38984.1"/>
    </source>
</evidence>
<dbReference type="PANTHER" id="PTHR43300:SF12">
    <property type="entry name" value="CHLORAMPHENICOL ACETYLTRANSFERASE"/>
    <property type="match status" value="1"/>
</dbReference>
<dbReference type="GO" id="GO:0016746">
    <property type="term" value="F:acyltransferase activity"/>
    <property type="evidence" value="ECO:0007669"/>
    <property type="project" value="UniProtKB-KW"/>
</dbReference>
<gene>
    <name evidence="4" type="ORF">RI844_07120</name>
</gene>
<proteinExistence type="inferred from homology"/>
<dbReference type="InterPro" id="IPR011004">
    <property type="entry name" value="Trimer_LpxA-like_sf"/>
</dbReference>
<keyword evidence="3 4" id="KW-0012">Acyltransferase</keyword>
<dbReference type="EC" id="2.3.1.-" evidence="4"/>
<dbReference type="PANTHER" id="PTHR43300">
    <property type="entry name" value="ACETYLTRANSFERASE"/>
    <property type="match status" value="1"/>
</dbReference>
<comment type="similarity">
    <text evidence="1">Belongs to the transferase hexapeptide repeat family.</text>
</comment>
<name>A0ABZ0GSP5_9GAMM</name>
<dbReference type="CDD" id="cd04647">
    <property type="entry name" value="LbH_MAT_like"/>
    <property type="match status" value="1"/>
</dbReference>
<evidence type="ECO:0000256" key="2">
    <source>
        <dbReference type="ARBA" id="ARBA00022679"/>
    </source>
</evidence>
<evidence type="ECO:0000256" key="1">
    <source>
        <dbReference type="ARBA" id="ARBA00007274"/>
    </source>
</evidence>
<dbReference type="Proteomes" id="UP001301442">
    <property type="component" value="Chromosome"/>
</dbReference>
<reference evidence="4 5" key="1">
    <citation type="submission" date="2023-09" db="EMBL/GenBank/DDBJ databases">
        <authorList>
            <person name="Qi X."/>
        </authorList>
    </citation>
    <scope>NUCLEOTIDE SEQUENCE [LARGE SCALE GENOMIC DNA]</scope>
    <source>
        <strain evidence="4 5">S1-1</strain>
    </source>
</reference>
<sequence length="186" mass="20643">MAYFNNEQLENMGFKYVGKDVKISDKASIYDPDKISIGDYSRIDDFCIVSGKVNIGKFVHITPMCLIAGGEPGVELSDFSTLAYGVKIFSQTDDYSGETMVNSLIDPCFKKEIFAPVKISKHVIVGSNAVVFPGVTIEEGCSIGSMTLVHKTTKPWGIYVGIPSRRLKERKKDLLELESRFLKSIK</sequence>
<organism evidence="4 5">
    <name type="scientific">Thalassotalea fonticola</name>
    <dbReference type="NCBI Taxonomy" id="3065649"/>
    <lineage>
        <taxon>Bacteria</taxon>
        <taxon>Pseudomonadati</taxon>
        <taxon>Pseudomonadota</taxon>
        <taxon>Gammaproteobacteria</taxon>
        <taxon>Alteromonadales</taxon>
        <taxon>Colwelliaceae</taxon>
        <taxon>Thalassotalea</taxon>
    </lineage>
</organism>
<evidence type="ECO:0000256" key="3">
    <source>
        <dbReference type="ARBA" id="ARBA00023315"/>
    </source>
</evidence>